<feature type="transmembrane region" description="Helical" evidence="1">
    <location>
        <begin position="277"/>
        <end position="295"/>
    </location>
</feature>
<reference evidence="2" key="2">
    <citation type="submission" date="2021-04" db="EMBL/GenBank/DDBJ databases">
        <authorList>
            <person name="Gilroy R."/>
        </authorList>
    </citation>
    <scope>NUCLEOTIDE SEQUENCE</scope>
    <source>
        <strain evidence="2">B5-657</strain>
    </source>
</reference>
<proteinExistence type="predicted"/>
<feature type="transmembrane region" description="Helical" evidence="1">
    <location>
        <begin position="12"/>
        <end position="31"/>
    </location>
</feature>
<accession>A0A9E2NMB9</accession>
<reference evidence="2" key="1">
    <citation type="journal article" date="2021" name="PeerJ">
        <title>Extensive microbial diversity within the chicken gut microbiome revealed by metagenomics and culture.</title>
        <authorList>
            <person name="Gilroy R."/>
            <person name="Ravi A."/>
            <person name="Getino M."/>
            <person name="Pursley I."/>
            <person name="Horton D.L."/>
            <person name="Alikhan N.F."/>
            <person name="Baker D."/>
            <person name="Gharbi K."/>
            <person name="Hall N."/>
            <person name="Watson M."/>
            <person name="Adriaenssens E.M."/>
            <person name="Foster-Nyarko E."/>
            <person name="Jarju S."/>
            <person name="Secka A."/>
            <person name="Antonio M."/>
            <person name="Oren A."/>
            <person name="Chaudhuri R.R."/>
            <person name="La Ragione R."/>
            <person name="Hildebrand F."/>
            <person name="Pallen M.J."/>
        </authorList>
    </citation>
    <scope>NUCLEOTIDE SEQUENCE</scope>
    <source>
        <strain evidence="2">B5-657</strain>
    </source>
</reference>
<dbReference type="AlphaFoldDB" id="A0A9E2NMB9"/>
<feature type="transmembrane region" description="Helical" evidence="1">
    <location>
        <begin position="171"/>
        <end position="191"/>
    </location>
</feature>
<feature type="transmembrane region" description="Helical" evidence="1">
    <location>
        <begin position="198"/>
        <end position="221"/>
    </location>
</feature>
<evidence type="ECO:0008006" key="4">
    <source>
        <dbReference type="Google" id="ProtNLM"/>
    </source>
</evidence>
<keyword evidence="1" id="KW-0472">Membrane</keyword>
<feature type="transmembrane region" description="Helical" evidence="1">
    <location>
        <begin position="117"/>
        <end position="140"/>
    </location>
</feature>
<evidence type="ECO:0000313" key="2">
    <source>
        <dbReference type="EMBL" id="MBU3804904.1"/>
    </source>
</evidence>
<keyword evidence="1" id="KW-0812">Transmembrane</keyword>
<sequence length="375" mass="42781">MKRLKALIKMELRPALLIGAYFLLVDLWILLSIQGRIQNAWRGFLTNGIKSISLYDGGIRVADIFVENMIYIMLLSIIGMIALVYSSFKNDKSIEIGRFLKSLPYTMRERCLTKMGVGIGTFTVTYIFYAVGMLALHMSYLNKFSEVYEVTVFSEVYHQIFDRGELIQGLILVYIGCIAIYLFCMMFQYLVSNRLGGIIVAALVYISPLFIINSICGYMNARYENIIYKLAEWVNELMIIPAYLSWGEVGINVNTATTISRDTIEQYAYINLMGYKIIFYGIIALLSLMFILKLCVVERIEKSDYFIPSKCFRRIFVCGVTVCGGLLLGDIYFIYSNETNMWIAYGLLILGGLISFLIAKKIASIGMKKEKEVRI</sequence>
<feature type="transmembrane region" description="Helical" evidence="1">
    <location>
        <begin position="69"/>
        <end position="88"/>
    </location>
</feature>
<protein>
    <recommendedName>
        <fullName evidence="4">ABC transporter permease</fullName>
    </recommendedName>
</protein>
<gene>
    <name evidence="2" type="ORF">H9872_09145</name>
</gene>
<comment type="caution">
    <text evidence="2">The sequence shown here is derived from an EMBL/GenBank/DDBJ whole genome shotgun (WGS) entry which is preliminary data.</text>
</comment>
<name>A0A9E2NMB9_9FIRM</name>
<keyword evidence="1" id="KW-1133">Transmembrane helix</keyword>
<feature type="transmembrane region" description="Helical" evidence="1">
    <location>
        <begin position="315"/>
        <end position="335"/>
    </location>
</feature>
<feature type="transmembrane region" description="Helical" evidence="1">
    <location>
        <begin position="341"/>
        <end position="359"/>
    </location>
</feature>
<organism evidence="2 3">
    <name type="scientific">Candidatus Cellulosilyticum pullistercoris</name>
    <dbReference type="NCBI Taxonomy" id="2838521"/>
    <lineage>
        <taxon>Bacteria</taxon>
        <taxon>Bacillati</taxon>
        <taxon>Bacillota</taxon>
        <taxon>Clostridia</taxon>
        <taxon>Lachnospirales</taxon>
        <taxon>Cellulosilyticaceae</taxon>
        <taxon>Cellulosilyticum</taxon>
    </lineage>
</organism>
<dbReference type="Proteomes" id="UP000824229">
    <property type="component" value="Unassembled WGS sequence"/>
</dbReference>
<evidence type="ECO:0000256" key="1">
    <source>
        <dbReference type="SAM" id="Phobius"/>
    </source>
</evidence>
<evidence type="ECO:0000313" key="3">
    <source>
        <dbReference type="Proteomes" id="UP000824229"/>
    </source>
</evidence>
<dbReference type="EMBL" id="JAHLFQ010000211">
    <property type="protein sequence ID" value="MBU3804904.1"/>
    <property type="molecule type" value="Genomic_DNA"/>
</dbReference>